<feature type="signal peptide" evidence="3">
    <location>
        <begin position="1"/>
        <end position="31"/>
    </location>
</feature>
<keyword evidence="3" id="KW-0732">Signal</keyword>
<evidence type="ECO:0000313" key="4">
    <source>
        <dbReference type="EMBL" id="KAG7364855.1"/>
    </source>
</evidence>
<name>A0A9K3PZG9_9STRA</name>
<accession>A0A9K3PZG9</accession>
<feature type="chain" id="PRO_5039899069" evidence="3">
    <location>
        <begin position="32"/>
        <end position="724"/>
    </location>
</feature>
<dbReference type="EMBL" id="JAGRRH010000009">
    <property type="protein sequence ID" value="KAG7364855.1"/>
    <property type="molecule type" value="Genomic_DNA"/>
</dbReference>
<gene>
    <name evidence="4" type="ORF">IV203_038058</name>
</gene>
<dbReference type="AlphaFoldDB" id="A0A9K3PZG9"/>
<keyword evidence="5" id="KW-1185">Reference proteome</keyword>
<dbReference type="OrthoDB" id="48774at2759"/>
<evidence type="ECO:0000313" key="5">
    <source>
        <dbReference type="Proteomes" id="UP000693970"/>
    </source>
</evidence>
<dbReference type="Proteomes" id="UP000693970">
    <property type="component" value="Unassembled WGS sequence"/>
</dbReference>
<organism evidence="4 5">
    <name type="scientific">Nitzschia inconspicua</name>
    <dbReference type="NCBI Taxonomy" id="303405"/>
    <lineage>
        <taxon>Eukaryota</taxon>
        <taxon>Sar</taxon>
        <taxon>Stramenopiles</taxon>
        <taxon>Ochrophyta</taxon>
        <taxon>Bacillariophyta</taxon>
        <taxon>Bacillariophyceae</taxon>
        <taxon>Bacillariophycidae</taxon>
        <taxon>Bacillariales</taxon>
        <taxon>Bacillariaceae</taxon>
        <taxon>Nitzschia</taxon>
    </lineage>
</organism>
<feature type="region of interest" description="Disordered" evidence="1">
    <location>
        <begin position="302"/>
        <end position="321"/>
    </location>
</feature>
<reference evidence="4" key="2">
    <citation type="submission" date="2021-04" db="EMBL/GenBank/DDBJ databases">
        <authorList>
            <person name="Podell S."/>
        </authorList>
    </citation>
    <scope>NUCLEOTIDE SEQUENCE</scope>
    <source>
        <strain evidence="4">Hildebrandi</strain>
    </source>
</reference>
<keyword evidence="2" id="KW-0472">Membrane</keyword>
<evidence type="ECO:0000256" key="2">
    <source>
        <dbReference type="SAM" id="Phobius"/>
    </source>
</evidence>
<protein>
    <submittedName>
        <fullName evidence="4">Uncharacterized protein</fullName>
    </submittedName>
</protein>
<keyword evidence="2" id="KW-1133">Transmembrane helix</keyword>
<sequence length="724" mass="80216">MFQRRRIRRRDSVLAVGLFSFVVTLQHCTEASHQPFGLQAGNGVSSSFATSMIYNEQNHEIVITGATMGNYFQPTLEEDQINNSTLSDCFVAILRLPRIDASGRLIDPDQLSWIRRRQYGTSTAHEFCSDLLWNGGNIVAIGHTAGQQGLLTSLLPHGNNRRQVYGTILDLDSAVELQGGMLLHSNQVQFPLSIARDNKDQNSMYVVDLFSEYSKVSVADLDDRELFSERTLIQDGPWKDASFAVRVQKIRQNQSRSEEETAFASVWMRQFGTMNQESVMVSSLAMIGDRLVMTGYTSGSSSAFGESTHGESPDGSGLSSSVDSFLTVIDPETGDIGKVLRIQADDSANHRTMYLCHQELTDGVDGSVERVSNVYLVGTTELTSQNTDFAFVQQVNLATMELGWKQEIRGTLFPPTDNPEDGAKVHGISCIVTDDGKDVYVAGNVMDGSVLSREDDQRHLRQSNNNRNLSGDIFVARFDALDGTMAYSREIGSDRNDSIAPGKSLATDGDGNLIVLANTLGSLYHQNVSPEGSSEIIVFSIGRAEGDFFLAHTRSRNHEPIATTANVKWLYAVLSFTIVVVMAVGSLSWQRYRRSRRKEYRSGLHEYEGIWRTATYDPDPEDEGRLVIRGQYQDSGREQRYWDIDRARRISTISTTKFPLGAFSKTDGGDLGESTGDVYDLLAMASKRHSKVLAEDQARARARLAAAVRAVTSYDEDDIPDISK</sequence>
<proteinExistence type="predicted"/>
<comment type="caution">
    <text evidence="4">The sequence shown here is derived from an EMBL/GenBank/DDBJ whole genome shotgun (WGS) entry which is preliminary data.</text>
</comment>
<keyword evidence="2" id="KW-0812">Transmembrane</keyword>
<evidence type="ECO:0000256" key="3">
    <source>
        <dbReference type="SAM" id="SignalP"/>
    </source>
</evidence>
<reference evidence="4" key="1">
    <citation type="journal article" date="2021" name="Sci. Rep.">
        <title>Diploid genomic architecture of Nitzschia inconspicua, an elite biomass production diatom.</title>
        <authorList>
            <person name="Oliver A."/>
            <person name="Podell S."/>
            <person name="Pinowska A."/>
            <person name="Traller J.C."/>
            <person name="Smith S.R."/>
            <person name="McClure R."/>
            <person name="Beliaev A."/>
            <person name="Bohutskyi P."/>
            <person name="Hill E.A."/>
            <person name="Rabines A."/>
            <person name="Zheng H."/>
            <person name="Allen L.Z."/>
            <person name="Kuo A."/>
            <person name="Grigoriev I.V."/>
            <person name="Allen A.E."/>
            <person name="Hazlebeck D."/>
            <person name="Allen E.E."/>
        </authorList>
    </citation>
    <scope>NUCLEOTIDE SEQUENCE</scope>
    <source>
        <strain evidence="4">Hildebrandi</strain>
    </source>
</reference>
<evidence type="ECO:0000256" key="1">
    <source>
        <dbReference type="SAM" id="MobiDB-lite"/>
    </source>
</evidence>
<feature type="transmembrane region" description="Helical" evidence="2">
    <location>
        <begin position="569"/>
        <end position="589"/>
    </location>
</feature>